<dbReference type="InterPro" id="IPR003848">
    <property type="entry name" value="DUF218"/>
</dbReference>
<dbReference type="PANTHER" id="PTHR30336:SF4">
    <property type="entry name" value="ENVELOPE BIOGENESIS FACTOR ELYC"/>
    <property type="match status" value="1"/>
</dbReference>
<gene>
    <name evidence="2" type="ORF">SAMN02745664_10916</name>
</gene>
<dbReference type="RefSeq" id="WP_227516563.1">
    <property type="nucleotide sequence ID" value="NZ_FTNU01000009.1"/>
</dbReference>
<feature type="domain" description="DUF218" evidence="1">
    <location>
        <begin position="60"/>
        <end position="208"/>
    </location>
</feature>
<dbReference type="GO" id="GO:0000270">
    <property type="term" value="P:peptidoglycan metabolic process"/>
    <property type="evidence" value="ECO:0007669"/>
    <property type="project" value="TreeGrafter"/>
</dbReference>
<evidence type="ECO:0000313" key="2">
    <source>
        <dbReference type="EMBL" id="SIR94168.1"/>
    </source>
</evidence>
<dbReference type="STRING" id="34061.B0189_07835"/>
<organism evidence="2 3">
    <name type="scientific">Moraxella cuniculi DSM 21768</name>
    <dbReference type="NCBI Taxonomy" id="1122245"/>
    <lineage>
        <taxon>Bacteria</taxon>
        <taxon>Pseudomonadati</taxon>
        <taxon>Pseudomonadota</taxon>
        <taxon>Gammaproteobacteria</taxon>
        <taxon>Moraxellales</taxon>
        <taxon>Moraxellaceae</taxon>
        <taxon>Moraxella</taxon>
    </lineage>
</organism>
<name>A0A1N7F1C7_9GAMM</name>
<reference evidence="3" key="1">
    <citation type="submission" date="2017-01" db="EMBL/GenBank/DDBJ databases">
        <authorList>
            <person name="Varghese N."/>
            <person name="Submissions S."/>
        </authorList>
    </citation>
    <scope>NUCLEOTIDE SEQUENCE [LARGE SCALE GENOMIC DNA]</scope>
    <source>
        <strain evidence="3">DSM 21768</strain>
    </source>
</reference>
<dbReference type="Gene3D" id="3.40.50.620">
    <property type="entry name" value="HUPs"/>
    <property type="match status" value="1"/>
</dbReference>
<keyword evidence="3" id="KW-1185">Reference proteome</keyword>
<dbReference type="Proteomes" id="UP000187495">
    <property type="component" value="Unassembled WGS sequence"/>
</dbReference>
<dbReference type="GO" id="GO:0005886">
    <property type="term" value="C:plasma membrane"/>
    <property type="evidence" value="ECO:0007669"/>
    <property type="project" value="TreeGrafter"/>
</dbReference>
<evidence type="ECO:0000259" key="1">
    <source>
        <dbReference type="Pfam" id="PF02698"/>
    </source>
</evidence>
<evidence type="ECO:0000313" key="3">
    <source>
        <dbReference type="Proteomes" id="UP000187495"/>
    </source>
</evidence>
<dbReference type="Pfam" id="PF02698">
    <property type="entry name" value="DUF218"/>
    <property type="match status" value="1"/>
</dbReference>
<accession>A0A1N7F1C7</accession>
<dbReference type="AlphaFoldDB" id="A0A1N7F1C7"/>
<proteinExistence type="predicted"/>
<dbReference type="InterPro" id="IPR051599">
    <property type="entry name" value="Cell_Envelope_Assoc"/>
</dbReference>
<dbReference type="EMBL" id="FTNU01000009">
    <property type="protein sequence ID" value="SIR94168.1"/>
    <property type="molecule type" value="Genomic_DNA"/>
</dbReference>
<protein>
    <submittedName>
        <fullName evidence="2">Uncharacterized SAM-binding protein YcdF, DUF218 family</fullName>
    </submittedName>
</protein>
<dbReference type="GO" id="GO:0043164">
    <property type="term" value="P:Gram-negative-bacterium-type cell wall biogenesis"/>
    <property type="evidence" value="ECO:0007669"/>
    <property type="project" value="TreeGrafter"/>
</dbReference>
<sequence>MAAINKTKSRLLLAKKIVIIGSTVLILGAVSAITPIFANVGAALLSLYSTLSLDNIDKADSIIVLGGGLTRDSKGAIALNHYSQSRANQTIISYQNQPATIITSGVESPWINDYLQEKLNNQAQIITENASMNTCENARFSAKLLTHYQLPKTAYLITDRYHMARARRQFAQAGIATVATPADLAIPLNWLTPRNNLVHTRRTIYEIVALARDIIAPQVNCRSSEQVSIEQLHTPRRQAKLF</sequence>
<dbReference type="CDD" id="cd06259">
    <property type="entry name" value="YdcF-like"/>
    <property type="match status" value="1"/>
</dbReference>
<dbReference type="InterPro" id="IPR014729">
    <property type="entry name" value="Rossmann-like_a/b/a_fold"/>
</dbReference>
<dbReference type="PANTHER" id="PTHR30336">
    <property type="entry name" value="INNER MEMBRANE PROTEIN, PROBABLE PERMEASE"/>
    <property type="match status" value="1"/>
</dbReference>